<evidence type="ECO:0000313" key="2">
    <source>
        <dbReference type="EMBL" id="KAF0032775.1"/>
    </source>
</evidence>
<sequence>MRNLPRNAQEAIKNLTANGTARFRLPLSLLPLLACTVTWIVLFLTKPVFIVRCGDCAVSTTLRSQERRALAKKNVSLKLRLGGGPLKTHYAPRLRHFCCPVLFFRHS</sequence>
<proteinExistence type="predicted"/>
<evidence type="ECO:0000313" key="3">
    <source>
        <dbReference type="Proteomes" id="UP000438429"/>
    </source>
</evidence>
<keyword evidence="1" id="KW-1133">Transmembrane helix</keyword>
<accession>A0A6A4SJS4</accession>
<reference evidence="2 3" key="1">
    <citation type="submission" date="2019-06" db="EMBL/GenBank/DDBJ databases">
        <title>Draft genomes of female and male turbot (Scophthalmus maximus).</title>
        <authorList>
            <person name="Xu H."/>
            <person name="Xu X.-W."/>
            <person name="Shao C."/>
            <person name="Chen S."/>
        </authorList>
    </citation>
    <scope>NUCLEOTIDE SEQUENCE [LARGE SCALE GENOMIC DNA]</scope>
    <source>
        <strain evidence="2">Ysfricsl-2016a</strain>
        <tissue evidence="2">Blood</tissue>
    </source>
</reference>
<dbReference type="AlphaFoldDB" id="A0A6A4SJS4"/>
<dbReference type="EMBL" id="VEVO01000013">
    <property type="protein sequence ID" value="KAF0032775.1"/>
    <property type="molecule type" value="Genomic_DNA"/>
</dbReference>
<gene>
    <name evidence="2" type="ORF">F2P81_015065</name>
</gene>
<name>A0A6A4SJS4_SCOMX</name>
<evidence type="ECO:0000256" key="1">
    <source>
        <dbReference type="SAM" id="Phobius"/>
    </source>
</evidence>
<keyword evidence="1" id="KW-0472">Membrane</keyword>
<feature type="transmembrane region" description="Helical" evidence="1">
    <location>
        <begin position="23"/>
        <end position="44"/>
    </location>
</feature>
<keyword evidence="1" id="KW-0812">Transmembrane</keyword>
<protein>
    <submittedName>
        <fullName evidence="2">Uncharacterized protein</fullName>
    </submittedName>
</protein>
<comment type="caution">
    <text evidence="2">The sequence shown here is derived from an EMBL/GenBank/DDBJ whole genome shotgun (WGS) entry which is preliminary data.</text>
</comment>
<organism evidence="2 3">
    <name type="scientific">Scophthalmus maximus</name>
    <name type="common">Turbot</name>
    <name type="synonym">Psetta maxima</name>
    <dbReference type="NCBI Taxonomy" id="52904"/>
    <lineage>
        <taxon>Eukaryota</taxon>
        <taxon>Metazoa</taxon>
        <taxon>Chordata</taxon>
        <taxon>Craniata</taxon>
        <taxon>Vertebrata</taxon>
        <taxon>Euteleostomi</taxon>
        <taxon>Actinopterygii</taxon>
        <taxon>Neopterygii</taxon>
        <taxon>Teleostei</taxon>
        <taxon>Neoteleostei</taxon>
        <taxon>Acanthomorphata</taxon>
        <taxon>Carangaria</taxon>
        <taxon>Pleuronectiformes</taxon>
        <taxon>Pleuronectoidei</taxon>
        <taxon>Scophthalmidae</taxon>
        <taxon>Scophthalmus</taxon>
    </lineage>
</organism>
<dbReference type="Proteomes" id="UP000438429">
    <property type="component" value="Unassembled WGS sequence"/>
</dbReference>